<proteinExistence type="predicted"/>
<evidence type="ECO:0000313" key="1">
    <source>
        <dbReference type="EMBL" id="CAG8742985.1"/>
    </source>
</evidence>
<reference evidence="1 2" key="1">
    <citation type="submission" date="2021-06" db="EMBL/GenBank/DDBJ databases">
        <authorList>
            <person name="Kallberg Y."/>
            <person name="Tangrot J."/>
            <person name="Rosling A."/>
        </authorList>
    </citation>
    <scope>NUCLEOTIDE SEQUENCE [LARGE SCALE GENOMIC DNA]</scope>
    <source>
        <strain evidence="1 2">120-4 pot B 10/14</strain>
    </source>
</reference>
<keyword evidence="2" id="KW-1185">Reference proteome</keyword>
<name>A0ABN7V8R7_GIGMA</name>
<evidence type="ECO:0000313" key="2">
    <source>
        <dbReference type="Proteomes" id="UP000789901"/>
    </source>
</evidence>
<accession>A0ABN7V8R7</accession>
<sequence>MPKQRKPKNYIRIYRRSKKLNISILGDINATIKLKNNLEQSNIQTKADHAEISLWHSNEKTDYNTMFELNQVIYDKSNKILTAKCGRVEIIKSSSSKRNAKTKKVTIFKMENMTLLLK</sequence>
<dbReference type="EMBL" id="CAJVQB010010802">
    <property type="protein sequence ID" value="CAG8742985.1"/>
    <property type="molecule type" value="Genomic_DNA"/>
</dbReference>
<protein>
    <submittedName>
        <fullName evidence="1">19083_t:CDS:1</fullName>
    </submittedName>
</protein>
<dbReference type="Proteomes" id="UP000789901">
    <property type="component" value="Unassembled WGS sequence"/>
</dbReference>
<organism evidence="1 2">
    <name type="scientific">Gigaspora margarita</name>
    <dbReference type="NCBI Taxonomy" id="4874"/>
    <lineage>
        <taxon>Eukaryota</taxon>
        <taxon>Fungi</taxon>
        <taxon>Fungi incertae sedis</taxon>
        <taxon>Mucoromycota</taxon>
        <taxon>Glomeromycotina</taxon>
        <taxon>Glomeromycetes</taxon>
        <taxon>Diversisporales</taxon>
        <taxon>Gigasporaceae</taxon>
        <taxon>Gigaspora</taxon>
    </lineage>
</organism>
<comment type="caution">
    <text evidence="1">The sequence shown here is derived from an EMBL/GenBank/DDBJ whole genome shotgun (WGS) entry which is preliminary data.</text>
</comment>
<gene>
    <name evidence="1" type="ORF">GMARGA_LOCUS15586</name>
</gene>